<dbReference type="Proteomes" id="UP001595607">
    <property type="component" value="Unassembled WGS sequence"/>
</dbReference>
<evidence type="ECO:0000256" key="5">
    <source>
        <dbReference type="ARBA" id="ARBA00022741"/>
    </source>
</evidence>
<keyword evidence="6 9" id="KW-0418">Kinase</keyword>
<comment type="caution">
    <text evidence="9">The sequence shown here is derived from an EMBL/GenBank/DDBJ whole genome shotgun (WGS) entry which is preliminary data.</text>
</comment>
<reference evidence="10" key="1">
    <citation type="journal article" date="2019" name="Int. J. Syst. Evol. Microbiol.">
        <title>The Global Catalogue of Microorganisms (GCM) 10K type strain sequencing project: providing services to taxonomists for standard genome sequencing and annotation.</title>
        <authorList>
            <consortium name="The Broad Institute Genomics Platform"/>
            <consortium name="The Broad Institute Genome Sequencing Center for Infectious Disease"/>
            <person name="Wu L."/>
            <person name="Ma J."/>
        </authorList>
    </citation>
    <scope>NUCLEOTIDE SEQUENCE [LARGE SCALE GENOMIC DNA]</scope>
    <source>
        <strain evidence="10">KCTC 22245</strain>
    </source>
</reference>
<dbReference type="SUPFAM" id="SSF55874">
    <property type="entry name" value="ATPase domain of HSP90 chaperone/DNA topoisomerase II/histidine kinase"/>
    <property type="match status" value="1"/>
</dbReference>
<dbReference type="InterPro" id="IPR011102">
    <property type="entry name" value="Sig_transdc_His_kinase_HWE"/>
</dbReference>
<name>A0ABV7MEK9_9PROT</name>
<dbReference type="PANTHER" id="PTHR41523">
    <property type="entry name" value="TWO-COMPONENT SYSTEM SENSOR PROTEIN"/>
    <property type="match status" value="1"/>
</dbReference>
<evidence type="ECO:0000313" key="10">
    <source>
        <dbReference type="Proteomes" id="UP001595607"/>
    </source>
</evidence>
<keyword evidence="3" id="KW-0597">Phosphoprotein</keyword>
<dbReference type="SMART" id="SM00911">
    <property type="entry name" value="HWE_HK"/>
    <property type="match status" value="1"/>
</dbReference>
<keyword evidence="10" id="KW-1185">Reference proteome</keyword>
<evidence type="ECO:0000256" key="2">
    <source>
        <dbReference type="ARBA" id="ARBA00012438"/>
    </source>
</evidence>
<protein>
    <recommendedName>
        <fullName evidence="2">histidine kinase</fullName>
        <ecNumber evidence="2">2.7.13.3</ecNumber>
    </recommendedName>
</protein>
<proteinExistence type="predicted"/>
<dbReference type="RefSeq" id="WP_189575769.1">
    <property type="nucleotide sequence ID" value="NZ_BMXU01000002.1"/>
</dbReference>
<keyword evidence="7" id="KW-0067">ATP-binding</keyword>
<dbReference type="Pfam" id="PF07536">
    <property type="entry name" value="HWE_HK"/>
    <property type="match status" value="1"/>
</dbReference>
<dbReference type="GO" id="GO:0004673">
    <property type="term" value="F:protein histidine kinase activity"/>
    <property type="evidence" value="ECO:0007669"/>
    <property type="project" value="UniProtKB-EC"/>
</dbReference>
<dbReference type="Gene3D" id="3.30.565.10">
    <property type="entry name" value="Histidine kinase-like ATPase, C-terminal domain"/>
    <property type="match status" value="1"/>
</dbReference>
<evidence type="ECO:0000313" key="9">
    <source>
        <dbReference type="EMBL" id="MFC3303312.1"/>
    </source>
</evidence>
<evidence type="ECO:0000256" key="3">
    <source>
        <dbReference type="ARBA" id="ARBA00022553"/>
    </source>
</evidence>
<dbReference type="EMBL" id="JBHRVA010000003">
    <property type="protein sequence ID" value="MFC3303312.1"/>
    <property type="molecule type" value="Genomic_DNA"/>
</dbReference>
<evidence type="ECO:0000256" key="7">
    <source>
        <dbReference type="ARBA" id="ARBA00022840"/>
    </source>
</evidence>
<comment type="catalytic activity">
    <reaction evidence="1">
        <text>ATP + protein L-histidine = ADP + protein N-phospho-L-histidine.</text>
        <dbReference type="EC" id="2.7.13.3"/>
    </reaction>
</comment>
<sequence length="318" mass="34545">MATASDFDIASFDLPLAWSAKVEDPFALNALHQSEPVSVRGLWHRLSRDARLAVAPMVRRLGSGATRLNAVVPIVGNDGTTRSVLVRAQTYKRDGERRIRGICSDISPELRPTTAAIQAADHRADTAVLELNHRVRNIMSVVTALITLSSRFAKDVDEFAASTLGRIQALNIAYSNTGIDPANPHLLRQTIEMQNLAAGVLARFRAEGHRLTICDEPMLLSGGQASALGLILHELATNAVRYGALSGADGSVGLSWKKKGREFEVTWTEDGGHLPDQKFSDGFGLTIIKLFARNYLNGGARWEQNGDRLTVVITGLEN</sequence>
<accession>A0ABV7MEK9</accession>
<evidence type="ECO:0000256" key="1">
    <source>
        <dbReference type="ARBA" id="ARBA00000085"/>
    </source>
</evidence>
<keyword evidence="5" id="KW-0547">Nucleotide-binding</keyword>
<gene>
    <name evidence="9" type="ORF">ACFONP_11270</name>
</gene>
<organism evidence="9 10">
    <name type="scientific">Parvularcula lutaonensis</name>
    <dbReference type="NCBI Taxonomy" id="491923"/>
    <lineage>
        <taxon>Bacteria</taxon>
        <taxon>Pseudomonadati</taxon>
        <taxon>Pseudomonadota</taxon>
        <taxon>Alphaproteobacteria</taxon>
        <taxon>Parvularculales</taxon>
        <taxon>Parvularculaceae</taxon>
        <taxon>Parvularcula</taxon>
    </lineage>
</organism>
<dbReference type="InterPro" id="IPR036890">
    <property type="entry name" value="HATPase_C_sf"/>
</dbReference>
<evidence type="ECO:0000259" key="8">
    <source>
        <dbReference type="SMART" id="SM00911"/>
    </source>
</evidence>
<evidence type="ECO:0000256" key="4">
    <source>
        <dbReference type="ARBA" id="ARBA00022679"/>
    </source>
</evidence>
<dbReference type="EC" id="2.7.13.3" evidence="2"/>
<feature type="domain" description="Signal transduction histidine kinase HWE region" evidence="8">
    <location>
        <begin position="130"/>
        <end position="210"/>
    </location>
</feature>
<keyword evidence="4 9" id="KW-0808">Transferase</keyword>
<dbReference type="PANTHER" id="PTHR41523:SF8">
    <property type="entry name" value="ETHYLENE RESPONSE SENSOR PROTEIN"/>
    <property type="match status" value="1"/>
</dbReference>
<evidence type="ECO:0000256" key="6">
    <source>
        <dbReference type="ARBA" id="ARBA00022777"/>
    </source>
</evidence>